<dbReference type="EMBL" id="LUEZ02000001">
    <property type="protein sequence ID" value="RDB31059.1"/>
    <property type="molecule type" value="Genomic_DNA"/>
</dbReference>
<evidence type="ECO:0000256" key="1">
    <source>
        <dbReference type="ARBA" id="ARBA00022679"/>
    </source>
</evidence>
<accession>A0A369K8Z1</accession>
<evidence type="ECO:0000313" key="2">
    <source>
        <dbReference type="EMBL" id="RDB31059.1"/>
    </source>
</evidence>
<reference evidence="2" key="1">
    <citation type="submission" date="2018-04" db="EMBL/GenBank/DDBJ databases">
        <title>Whole genome sequencing of Hypsizygus marmoreus.</title>
        <authorList>
            <person name="Choi I.-G."/>
            <person name="Min B."/>
            <person name="Kim J.-G."/>
            <person name="Kim S."/>
            <person name="Oh Y.-L."/>
            <person name="Kong W.-S."/>
            <person name="Park H."/>
            <person name="Jeong J."/>
            <person name="Song E.-S."/>
        </authorList>
    </citation>
    <scope>NUCLEOTIDE SEQUENCE [LARGE SCALE GENOMIC DNA]</scope>
    <source>
        <strain evidence="2">51987-8</strain>
    </source>
</reference>
<dbReference type="Proteomes" id="UP000076154">
    <property type="component" value="Unassembled WGS sequence"/>
</dbReference>
<dbReference type="OrthoDB" id="3001637at2759"/>
<proteinExistence type="predicted"/>
<organism evidence="2 3">
    <name type="scientific">Hypsizygus marmoreus</name>
    <name type="common">White beech mushroom</name>
    <name type="synonym">Agaricus marmoreus</name>
    <dbReference type="NCBI Taxonomy" id="39966"/>
    <lineage>
        <taxon>Eukaryota</taxon>
        <taxon>Fungi</taxon>
        <taxon>Dikarya</taxon>
        <taxon>Basidiomycota</taxon>
        <taxon>Agaricomycotina</taxon>
        <taxon>Agaricomycetes</taxon>
        <taxon>Agaricomycetidae</taxon>
        <taxon>Agaricales</taxon>
        <taxon>Tricholomatineae</taxon>
        <taxon>Lyophyllaceae</taxon>
        <taxon>Hypsizygus</taxon>
    </lineage>
</organism>
<dbReference type="Gene3D" id="3.10.129.10">
    <property type="entry name" value="Hotdog Thioesterase"/>
    <property type="match status" value="1"/>
</dbReference>
<dbReference type="GO" id="GO:0016740">
    <property type="term" value="F:transferase activity"/>
    <property type="evidence" value="ECO:0007669"/>
    <property type="project" value="UniProtKB-KW"/>
</dbReference>
<keyword evidence="1" id="KW-0808">Transferase</keyword>
<dbReference type="PANTHER" id="PTHR10982:SF21">
    <property type="entry name" value="FATTY ACID SYNTHASE SUBUNIT BETA"/>
    <property type="match status" value="1"/>
</dbReference>
<dbReference type="AlphaFoldDB" id="A0A369K8Z1"/>
<dbReference type="PANTHER" id="PTHR10982">
    <property type="entry name" value="MALONYL COA-ACYL CARRIER PROTEIN TRANSACYLASE"/>
    <property type="match status" value="1"/>
</dbReference>
<dbReference type="InParanoid" id="A0A369K8Z1"/>
<dbReference type="STRING" id="39966.A0A369K8Z1"/>
<comment type="caution">
    <text evidence="2">The sequence shown here is derived from an EMBL/GenBank/DDBJ whole genome shotgun (WGS) entry which is preliminary data.</text>
</comment>
<sequence>MKSIFPAAIDGDVLKLVHLSNGFRLVDGMKLKLLQVDDICKAEARIISVTNANEGKIVNVKGYVYRSGEKAIEVVSAFLYRGHFVDFENTFETTEEPDYSVLLETDAAVGVLQSKEWFE</sequence>
<gene>
    <name evidence="2" type="ORF">Hypma_000012</name>
</gene>
<dbReference type="InterPro" id="IPR050830">
    <property type="entry name" value="Fungal_FAS"/>
</dbReference>
<name>A0A369K8Z1_HYPMA</name>
<protein>
    <submittedName>
        <fullName evidence="2">Uncharacterized protein</fullName>
    </submittedName>
</protein>
<evidence type="ECO:0000313" key="3">
    <source>
        <dbReference type="Proteomes" id="UP000076154"/>
    </source>
</evidence>
<keyword evidence="3" id="KW-1185">Reference proteome</keyword>